<dbReference type="GO" id="GO:0003729">
    <property type="term" value="F:mRNA binding"/>
    <property type="evidence" value="ECO:0007669"/>
    <property type="project" value="TreeGrafter"/>
</dbReference>
<keyword evidence="2 4" id="KW-0396">Initiation factor</keyword>
<dbReference type="VEuPathDB" id="PiroplasmaDB:TA19545"/>
<dbReference type="GO" id="GO:0002188">
    <property type="term" value="P:translation reinitiation"/>
    <property type="evidence" value="ECO:0007669"/>
    <property type="project" value="TreeGrafter"/>
</dbReference>
<dbReference type="AlphaFoldDB" id="A0A3B0N067"/>
<evidence type="ECO:0000256" key="4">
    <source>
        <dbReference type="HAMAP-Rule" id="MF_03000"/>
    </source>
</evidence>
<sequence length="1110" mass="130200">MYNFQKPENALKRAAELRAIGQSDEALVILHSAIGHRFFRIQGWDMVQEQIMLEYVALCIDQDKLRLAREGLHQYRLISQHANVSSLAKVIVELLDRAENRLVSAKSKLQVSDAGKSQTQLSGGIVEEGMEYDETPEGLMASTLQVEMRDQCSKTLHDVYRFLWEIYKMILDISRATPKLEKVYHETARKAITFCRENSRLVEFKRLCDVMRGHYSFLLKVQNKPEMECMLKPELHIETRVNQLITACELGMWKEAFNTVEDLYTLGIRDYITKTFQGSVSVLGQQKEKLLKWLAIFYEKLALIFWASDLLLFHALAVLRYVMHIRMYKKKVTEEEITYLCSKCVLAVLSVPNHALSQSSSTASSTAVYEMQKRMSTLLGYNTIPTKESLHHSLALKNVLPLAHKNVQKLYELVENDSSMKLCQQLVVILNDSNNTESDLTDSKESETKSEVKTSTDGNKQQATGQNVYREDLEKYYEKVKSVVFHKVLTRLSKVYASMTIDFFTKSICPADFYTWDYAEKEIVELVHRGLCHVRFDYTNRVLYFNSSSANADSIASIRHQLTDLGKNLYYVIRILSPADVNKSAEHRRLHLVSMKNSIEKERSRLMKRTSEIYQRRQEHQEEQMRVEEERKKQELQQKINEEKAEKERREEAFRQLELQRKKDERYKIKSDIANQMLQELRKLCLSSSSKIYIKGKGLDEYTVDDLIEGLLEYEDLEKAQEEHMVRERQELQKQRRNEVRKVEHFLRAVREADKQLYDAYLEELVKNDTALLLEVQKSREDKYKQDAEAMRQEKILFKSYAAEKQQWVEKQLVSRKKDFQSKLDAQNARFKKMLLEEKIARAKMRYNQEQMRLEQKRKEEQLKLEQKRKEEEMRLEQKRKEEEMRKRREQELHRQRLDEIAEIQRQKQLEIERRLAATNNTVTVNSGYPYSNQLNKDVGRNYQKGLGRELNNSSVRDMSVRDSSVVDSSMRDNVSVRNNVMARNSVMRHNVLRENSLMERNQSRRREYSNANQSQGSSGFSRHDPFNRNVARNDSDVTRADVTRAENKAENAKASYGEPDKPVVKDLNRNTTDDSNWRSELKKTTSKLFKSFAVKSVKSTSDDEGNWRT</sequence>
<dbReference type="GO" id="GO:0001732">
    <property type="term" value="P:formation of cytoplasmic translation initiation complex"/>
    <property type="evidence" value="ECO:0007669"/>
    <property type="project" value="UniProtKB-UniRule"/>
</dbReference>
<accession>A0A3B0N067</accession>
<protein>
    <recommendedName>
        <fullName evidence="4">Eukaryotic translation initiation factor 3 subunit A</fullName>
        <shortName evidence="4">eIF3a</shortName>
    </recommendedName>
    <alternativeName>
        <fullName evidence="4">Eukaryotic translation initiation factor 3 subunit 10</fullName>
    </alternativeName>
</protein>
<gene>
    <name evidence="7" type="ORF">TAT_000027900</name>
    <name evidence="8" type="ORF">TAV_000027800</name>
</gene>
<comment type="function">
    <text evidence="4">RNA-binding component of the eukaryotic translation initiation factor 3 (eIF-3) complex, which is involved in protein synthesis of a specialized repertoire of mRNAs and, together with other initiation factors, stimulates binding of mRNA and methionyl-tRNAi to the 40S ribosome. The eIF-3 complex specifically targets and initiates translation of a subset of mRNAs involved in cell proliferation.</text>
</comment>
<evidence type="ECO:0000259" key="6">
    <source>
        <dbReference type="Pfam" id="PF22591"/>
    </source>
</evidence>
<dbReference type="GO" id="GO:0016282">
    <property type="term" value="C:eukaryotic 43S preinitiation complex"/>
    <property type="evidence" value="ECO:0007669"/>
    <property type="project" value="UniProtKB-UniRule"/>
</dbReference>
<dbReference type="GO" id="GO:0071540">
    <property type="term" value="C:eukaryotic translation initiation factor 3 complex, eIF3e"/>
    <property type="evidence" value="ECO:0007669"/>
    <property type="project" value="TreeGrafter"/>
</dbReference>
<evidence type="ECO:0000256" key="1">
    <source>
        <dbReference type="ARBA" id="ARBA00022490"/>
    </source>
</evidence>
<dbReference type="GO" id="GO:0043614">
    <property type="term" value="C:multi-eIF complex"/>
    <property type="evidence" value="ECO:0007669"/>
    <property type="project" value="TreeGrafter"/>
</dbReference>
<comment type="subcellular location">
    <subcellularLocation>
        <location evidence="4">Cytoplasm</location>
    </subcellularLocation>
</comment>
<dbReference type="HAMAP" id="MF_03000">
    <property type="entry name" value="eIF3a"/>
    <property type="match status" value="1"/>
</dbReference>
<evidence type="ECO:0000313" key="8">
    <source>
        <dbReference type="EMBL" id="SVP89583.1"/>
    </source>
</evidence>
<dbReference type="InterPro" id="IPR054711">
    <property type="entry name" value="eIF3a_PCI_TPR-like"/>
</dbReference>
<feature type="domain" description="eIF3a PCI" evidence="6">
    <location>
        <begin position="8"/>
        <end position="419"/>
    </location>
</feature>
<keyword evidence="4" id="KW-0175">Coiled coil</keyword>
<feature type="compositionally biased region" description="Basic and acidic residues" evidence="5">
    <location>
        <begin position="1059"/>
        <end position="1081"/>
    </location>
</feature>
<feature type="compositionally biased region" description="Basic and acidic residues" evidence="5">
    <location>
        <begin position="441"/>
        <end position="454"/>
    </location>
</feature>
<feature type="compositionally biased region" description="Polar residues" evidence="5">
    <location>
        <begin position="455"/>
        <end position="465"/>
    </location>
</feature>
<dbReference type="PANTHER" id="PTHR14005">
    <property type="entry name" value="EUKARYOTIC TRANSLATION INITIATION FACTOR 3, THETA SUBUNIT"/>
    <property type="match status" value="1"/>
</dbReference>
<name>A0A3B0N067_THEAN</name>
<keyword evidence="1 4" id="KW-0963">Cytoplasm</keyword>
<comment type="similarity">
    <text evidence="4">Belongs to the eIF-3 subunit A family.</text>
</comment>
<evidence type="ECO:0000313" key="7">
    <source>
        <dbReference type="EMBL" id="SVP88416.1"/>
    </source>
</evidence>
<evidence type="ECO:0000256" key="5">
    <source>
        <dbReference type="SAM" id="MobiDB-lite"/>
    </source>
</evidence>
<dbReference type="GO" id="GO:0003743">
    <property type="term" value="F:translation initiation factor activity"/>
    <property type="evidence" value="ECO:0007669"/>
    <property type="project" value="UniProtKB-UniRule"/>
</dbReference>
<feature type="compositionally biased region" description="Polar residues" evidence="5">
    <location>
        <begin position="1010"/>
        <end position="1021"/>
    </location>
</feature>
<dbReference type="EMBL" id="UIVT01000001">
    <property type="protein sequence ID" value="SVP88416.1"/>
    <property type="molecule type" value="Genomic_DNA"/>
</dbReference>
<feature type="region of interest" description="Disordered" evidence="5">
    <location>
        <begin position="992"/>
        <end position="1081"/>
    </location>
</feature>
<feature type="coiled-coil region" evidence="4">
    <location>
        <begin position="617"/>
        <end position="660"/>
    </location>
</feature>
<dbReference type="EMBL" id="UIVS01000001">
    <property type="protein sequence ID" value="SVP89583.1"/>
    <property type="molecule type" value="Genomic_DNA"/>
</dbReference>
<evidence type="ECO:0000256" key="3">
    <source>
        <dbReference type="ARBA" id="ARBA00022917"/>
    </source>
</evidence>
<keyword evidence="3 4" id="KW-0648">Protein biosynthesis</keyword>
<feature type="compositionally biased region" description="Basic and acidic residues" evidence="5">
    <location>
        <begin position="1022"/>
        <end position="1052"/>
    </location>
</feature>
<reference evidence="7" key="1">
    <citation type="submission" date="2018-07" db="EMBL/GenBank/DDBJ databases">
        <authorList>
            <person name="Quirk P.G."/>
            <person name="Krulwich T.A."/>
        </authorList>
    </citation>
    <scope>NUCLEOTIDE SEQUENCE</scope>
    <source>
        <strain evidence="7">Anand</strain>
    </source>
</reference>
<proteinExistence type="inferred from homology"/>
<keyword evidence="4" id="KW-0694">RNA-binding</keyword>
<dbReference type="GO" id="GO:0071541">
    <property type="term" value="C:eukaryotic translation initiation factor 3 complex, eIF3m"/>
    <property type="evidence" value="ECO:0007669"/>
    <property type="project" value="TreeGrafter"/>
</dbReference>
<dbReference type="InterPro" id="IPR027512">
    <property type="entry name" value="EIF3A"/>
</dbReference>
<dbReference type="GO" id="GO:0033290">
    <property type="term" value="C:eukaryotic 48S preinitiation complex"/>
    <property type="evidence" value="ECO:0007669"/>
    <property type="project" value="UniProtKB-UniRule"/>
</dbReference>
<dbReference type="Gene3D" id="1.25.40.860">
    <property type="match status" value="1"/>
</dbReference>
<feature type="region of interest" description="Disordered" evidence="5">
    <location>
        <begin position="436"/>
        <end position="465"/>
    </location>
</feature>
<feature type="region of interest" description="Disordered" evidence="5">
    <location>
        <begin position="866"/>
        <end position="888"/>
    </location>
</feature>
<organism evidence="7">
    <name type="scientific">Theileria annulata</name>
    <dbReference type="NCBI Taxonomy" id="5874"/>
    <lineage>
        <taxon>Eukaryota</taxon>
        <taxon>Sar</taxon>
        <taxon>Alveolata</taxon>
        <taxon>Apicomplexa</taxon>
        <taxon>Aconoidasida</taxon>
        <taxon>Piroplasmida</taxon>
        <taxon>Theileriidae</taxon>
        <taxon>Theileria</taxon>
    </lineage>
</organism>
<dbReference type="Gene3D" id="4.10.860.10">
    <property type="entry name" value="UVR domain"/>
    <property type="match status" value="1"/>
</dbReference>
<comment type="subunit">
    <text evidence="4">Component of the eukaryotic translation initiation factor 3 (eIF-3) complex.</text>
</comment>
<evidence type="ECO:0000256" key="2">
    <source>
        <dbReference type="ARBA" id="ARBA00022540"/>
    </source>
</evidence>
<dbReference type="PANTHER" id="PTHR14005:SF0">
    <property type="entry name" value="EUKARYOTIC TRANSLATION INITIATION FACTOR 3 SUBUNIT A"/>
    <property type="match status" value="1"/>
</dbReference>
<dbReference type="Pfam" id="PF22591">
    <property type="entry name" value="eIF3a_PCI_TPR-like"/>
    <property type="match status" value="1"/>
</dbReference>